<evidence type="ECO:0000256" key="3">
    <source>
        <dbReference type="ARBA" id="ARBA00022723"/>
    </source>
</evidence>
<evidence type="ECO:0000256" key="5">
    <source>
        <dbReference type="ARBA" id="ARBA00023004"/>
    </source>
</evidence>
<dbReference type="OrthoDB" id="671811at2"/>
<dbReference type="Proteomes" id="UP000304900">
    <property type="component" value="Unassembled WGS sequence"/>
</dbReference>
<keyword evidence="3" id="KW-0479">Metal-binding</keyword>
<protein>
    <recommendedName>
        <fullName evidence="7">High potential iron-sulfur proteins family profile domain-containing protein</fullName>
    </recommendedName>
</protein>
<keyword evidence="4" id="KW-0249">Electron transport</keyword>
<proteinExistence type="predicted"/>
<accession>A0A4U6D7H9</accession>
<evidence type="ECO:0000256" key="1">
    <source>
        <dbReference type="ARBA" id="ARBA00022448"/>
    </source>
</evidence>
<organism evidence="8 9">
    <name type="scientific">Dyadobacter frigoris</name>
    <dbReference type="NCBI Taxonomy" id="2576211"/>
    <lineage>
        <taxon>Bacteria</taxon>
        <taxon>Pseudomonadati</taxon>
        <taxon>Bacteroidota</taxon>
        <taxon>Cytophagia</taxon>
        <taxon>Cytophagales</taxon>
        <taxon>Spirosomataceae</taxon>
        <taxon>Dyadobacter</taxon>
    </lineage>
</organism>
<dbReference type="InterPro" id="IPR036369">
    <property type="entry name" value="HIPIP_sf"/>
</dbReference>
<dbReference type="GO" id="GO:0046872">
    <property type="term" value="F:metal ion binding"/>
    <property type="evidence" value="ECO:0007669"/>
    <property type="project" value="UniProtKB-KW"/>
</dbReference>
<name>A0A4U6D7H9_9BACT</name>
<dbReference type="EMBL" id="SZVO01000004">
    <property type="protein sequence ID" value="TKT92231.1"/>
    <property type="molecule type" value="Genomic_DNA"/>
</dbReference>
<sequence>MENGNSRRVFLQKCLILCSGASGIGMMVSGCAGTKKAVVAKKPSPEKQGNPCEDLSGVDPVDIEKRKALGYVTLSPIPDKQCDSCKLWIPQKEGKDCGGCLLFAGPVLPEGHCTYWAPKV</sequence>
<keyword evidence="2" id="KW-0004">4Fe-4S</keyword>
<keyword evidence="1" id="KW-0813">Transport</keyword>
<dbReference type="PROSITE" id="PS51373">
    <property type="entry name" value="HIPIP"/>
    <property type="match status" value="1"/>
</dbReference>
<dbReference type="SUPFAM" id="SSF57652">
    <property type="entry name" value="HIPIP (high potential iron protein)"/>
    <property type="match status" value="1"/>
</dbReference>
<keyword evidence="5" id="KW-0408">Iron</keyword>
<gene>
    <name evidence="8" type="ORF">FDK13_09610</name>
</gene>
<keyword evidence="9" id="KW-1185">Reference proteome</keyword>
<evidence type="ECO:0000259" key="7">
    <source>
        <dbReference type="PROSITE" id="PS51373"/>
    </source>
</evidence>
<evidence type="ECO:0000256" key="6">
    <source>
        <dbReference type="ARBA" id="ARBA00023014"/>
    </source>
</evidence>
<dbReference type="GO" id="GO:0009055">
    <property type="term" value="F:electron transfer activity"/>
    <property type="evidence" value="ECO:0007669"/>
    <property type="project" value="InterPro"/>
</dbReference>
<dbReference type="GO" id="GO:0019646">
    <property type="term" value="P:aerobic electron transport chain"/>
    <property type="evidence" value="ECO:0007669"/>
    <property type="project" value="InterPro"/>
</dbReference>
<dbReference type="AlphaFoldDB" id="A0A4U6D7H9"/>
<dbReference type="RefSeq" id="WP_137339776.1">
    <property type="nucleotide sequence ID" value="NZ_BSQH01000007.1"/>
</dbReference>
<comment type="caution">
    <text evidence="8">The sequence shown here is derived from an EMBL/GenBank/DDBJ whole genome shotgun (WGS) entry which is preliminary data.</text>
</comment>
<evidence type="ECO:0000256" key="4">
    <source>
        <dbReference type="ARBA" id="ARBA00022982"/>
    </source>
</evidence>
<dbReference type="GO" id="GO:0051539">
    <property type="term" value="F:4 iron, 4 sulfur cluster binding"/>
    <property type="evidence" value="ECO:0007669"/>
    <property type="project" value="UniProtKB-KW"/>
</dbReference>
<keyword evidence="6" id="KW-0411">Iron-sulfur</keyword>
<evidence type="ECO:0000313" key="9">
    <source>
        <dbReference type="Proteomes" id="UP000304900"/>
    </source>
</evidence>
<evidence type="ECO:0000313" key="8">
    <source>
        <dbReference type="EMBL" id="TKT92231.1"/>
    </source>
</evidence>
<dbReference type="InterPro" id="IPR000170">
    <property type="entry name" value="High_potential_FeS_prot"/>
</dbReference>
<dbReference type="PROSITE" id="PS51257">
    <property type="entry name" value="PROKAR_LIPOPROTEIN"/>
    <property type="match status" value="1"/>
</dbReference>
<evidence type="ECO:0000256" key="2">
    <source>
        <dbReference type="ARBA" id="ARBA00022485"/>
    </source>
</evidence>
<reference evidence="8 9" key="1">
    <citation type="submission" date="2019-05" db="EMBL/GenBank/DDBJ databases">
        <title>Dyadobacter AR-3-8 sp. nov., isolated from arctic soil.</title>
        <authorList>
            <person name="Chaudhary D.K."/>
        </authorList>
    </citation>
    <scope>NUCLEOTIDE SEQUENCE [LARGE SCALE GENOMIC DNA]</scope>
    <source>
        <strain evidence="8 9">AR-3-8</strain>
    </source>
</reference>
<feature type="domain" description="High potential iron-sulfur proteins family profile" evidence="7">
    <location>
        <begin position="53"/>
        <end position="120"/>
    </location>
</feature>
<dbReference type="Gene3D" id="4.10.490.10">
    <property type="entry name" value="High potential iron-sulphur protein"/>
    <property type="match status" value="1"/>
</dbReference>